<organism evidence="5 6">
    <name type="scientific">Thermosipho japonicus</name>
    <dbReference type="NCBI Taxonomy" id="90323"/>
    <lineage>
        <taxon>Bacteria</taxon>
        <taxon>Thermotogati</taxon>
        <taxon>Thermotogota</taxon>
        <taxon>Thermotogae</taxon>
        <taxon>Thermotogales</taxon>
        <taxon>Fervidobacteriaceae</taxon>
        <taxon>Thermosipho</taxon>
    </lineage>
</organism>
<evidence type="ECO:0000313" key="5">
    <source>
        <dbReference type="EMBL" id="MBB6061781.1"/>
    </source>
</evidence>
<evidence type="ECO:0000256" key="1">
    <source>
        <dbReference type="ARBA" id="ARBA00022490"/>
    </source>
</evidence>
<dbReference type="PANTHER" id="PTHR34298:SF2">
    <property type="entry name" value="SEGREGATION AND CONDENSATION PROTEIN B"/>
    <property type="match status" value="1"/>
</dbReference>
<dbReference type="SUPFAM" id="SSF46785">
    <property type="entry name" value="Winged helix' DNA-binding domain"/>
    <property type="match status" value="2"/>
</dbReference>
<evidence type="ECO:0000256" key="4">
    <source>
        <dbReference type="ARBA" id="ARBA00023306"/>
    </source>
</evidence>
<dbReference type="PANTHER" id="PTHR34298">
    <property type="entry name" value="SEGREGATION AND CONDENSATION PROTEIN B"/>
    <property type="match status" value="1"/>
</dbReference>
<reference evidence="5 6" key="1">
    <citation type="submission" date="2020-08" db="EMBL/GenBank/DDBJ databases">
        <title>Genomic Encyclopedia of Type Strains, Phase IV (KMG-IV): sequencing the most valuable type-strain genomes for metagenomic binning, comparative biology and taxonomic classification.</title>
        <authorList>
            <person name="Goeker M."/>
        </authorList>
    </citation>
    <scope>NUCLEOTIDE SEQUENCE [LARGE SCALE GENOMIC DNA]</scope>
    <source>
        <strain evidence="5 6">DSM 13481</strain>
    </source>
</reference>
<dbReference type="InterPro" id="IPR036388">
    <property type="entry name" value="WH-like_DNA-bd_sf"/>
</dbReference>
<evidence type="ECO:0000256" key="2">
    <source>
        <dbReference type="ARBA" id="ARBA00022618"/>
    </source>
</evidence>
<keyword evidence="1" id="KW-0963">Cytoplasm</keyword>
<evidence type="ECO:0000313" key="6">
    <source>
        <dbReference type="Proteomes" id="UP000555828"/>
    </source>
</evidence>
<comment type="caution">
    <text evidence="5">The sequence shown here is derived from an EMBL/GenBank/DDBJ whole genome shotgun (WGS) entry which is preliminary data.</text>
</comment>
<dbReference type="GO" id="GO:0051304">
    <property type="term" value="P:chromosome separation"/>
    <property type="evidence" value="ECO:0007669"/>
    <property type="project" value="InterPro"/>
</dbReference>
<accession>A0A841GTK5</accession>
<sequence>MEKEKIALIEAIIFASKGISMQKINELTNINQDEINKIIEHLYSKYNNNSESGIELKNIDGYLKFYTKKQYSSHIEKVVKRRSLSTLTNQQLEIVILLATKKEATKKEIDGIRGKDSTNILKQLLYSGVIKRKKSGRAYIYSLTETFKEETLIEELIEELGGAQLDTFRSKNSSSQNNGKR</sequence>
<dbReference type="Gene3D" id="1.10.10.10">
    <property type="entry name" value="Winged helix-like DNA-binding domain superfamily/Winged helix DNA-binding domain"/>
    <property type="match status" value="2"/>
</dbReference>
<proteinExistence type="predicted"/>
<keyword evidence="3" id="KW-0159">Chromosome partition</keyword>
<dbReference type="InterPro" id="IPR005234">
    <property type="entry name" value="ScpB_csome_segregation"/>
</dbReference>
<dbReference type="InterPro" id="IPR036390">
    <property type="entry name" value="WH_DNA-bd_sf"/>
</dbReference>
<keyword evidence="6" id="KW-1185">Reference proteome</keyword>
<evidence type="ECO:0000256" key="3">
    <source>
        <dbReference type="ARBA" id="ARBA00022829"/>
    </source>
</evidence>
<dbReference type="GO" id="GO:0051301">
    <property type="term" value="P:cell division"/>
    <property type="evidence" value="ECO:0007669"/>
    <property type="project" value="UniProtKB-KW"/>
</dbReference>
<dbReference type="EMBL" id="JACHEX010000001">
    <property type="protein sequence ID" value="MBB6061781.1"/>
    <property type="molecule type" value="Genomic_DNA"/>
</dbReference>
<dbReference type="AlphaFoldDB" id="A0A841GTK5"/>
<name>A0A841GTK5_9BACT</name>
<keyword evidence="4" id="KW-0131">Cell cycle</keyword>
<dbReference type="Pfam" id="PF04079">
    <property type="entry name" value="SMC_ScpB"/>
    <property type="match status" value="1"/>
</dbReference>
<keyword evidence="2" id="KW-0132">Cell division</keyword>
<dbReference type="Proteomes" id="UP000555828">
    <property type="component" value="Unassembled WGS sequence"/>
</dbReference>
<dbReference type="RefSeq" id="WP_184618544.1">
    <property type="nucleotide sequence ID" value="NZ_JACHEX010000001.1"/>
</dbReference>
<gene>
    <name evidence="5" type="ORF">HNP65_000203</name>
</gene>
<protein>
    <submittedName>
        <fullName evidence="5">Segregation and condensation protein B</fullName>
    </submittedName>
</protein>